<dbReference type="Proteomes" id="UP001054945">
    <property type="component" value="Unassembled WGS sequence"/>
</dbReference>
<reference evidence="1 2" key="1">
    <citation type="submission" date="2021-06" db="EMBL/GenBank/DDBJ databases">
        <title>Caerostris extrusa draft genome.</title>
        <authorList>
            <person name="Kono N."/>
            <person name="Arakawa K."/>
        </authorList>
    </citation>
    <scope>NUCLEOTIDE SEQUENCE [LARGE SCALE GENOMIC DNA]</scope>
</reference>
<keyword evidence="2" id="KW-1185">Reference proteome</keyword>
<gene>
    <name evidence="1" type="ORF">CEXT_542371</name>
</gene>
<sequence length="98" mass="11268">MEEAILAAPEQHLGNRNVLYLLPPSSRTREGKQRVRRCLPWKRTRDINVRTIRIDFFSSSSGLVNCSVVVNCSGLVIMVRFNVASWCNDQFLDLMSHF</sequence>
<comment type="caution">
    <text evidence="1">The sequence shown here is derived from an EMBL/GenBank/DDBJ whole genome shotgun (WGS) entry which is preliminary data.</text>
</comment>
<protein>
    <submittedName>
        <fullName evidence="1">Uncharacterized protein</fullName>
    </submittedName>
</protein>
<name>A0AAV4NNS8_CAEEX</name>
<evidence type="ECO:0000313" key="2">
    <source>
        <dbReference type="Proteomes" id="UP001054945"/>
    </source>
</evidence>
<dbReference type="EMBL" id="BPLR01003511">
    <property type="protein sequence ID" value="GIX85376.1"/>
    <property type="molecule type" value="Genomic_DNA"/>
</dbReference>
<proteinExistence type="predicted"/>
<dbReference type="AlphaFoldDB" id="A0AAV4NNS8"/>
<accession>A0AAV4NNS8</accession>
<organism evidence="1 2">
    <name type="scientific">Caerostris extrusa</name>
    <name type="common">Bark spider</name>
    <name type="synonym">Caerostris bankana</name>
    <dbReference type="NCBI Taxonomy" id="172846"/>
    <lineage>
        <taxon>Eukaryota</taxon>
        <taxon>Metazoa</taxon>
        <taxon>Ecdysozoa</taxon>
        <taxon>Arthropoda</taxon>
        <taxon>Chelicerata</taxon>
        <taxon>Arachnida</taxon>
        <taxon>Araneae</taxon>
        <taxon>Araneomorphae</taxon>
        <taxon>Entelegynae</taxon>
        <taxon>Araneoidea</taxon>
        <taxon>Araneidae</taxon>
        <taxon>Caerostris</taxon>
    </lineage>
</organism>
<evidence type="ECO:0000313" key="1">
    <source>
        <dbReference type="EMBL" id="GIX85376.1"/>
    </source>
</evidence>